<dbReference type="InterPro" id="IPR011992">
    <property type="entry name" value="EF-hand-dom_pair"/>
</dbReference>
<evidence type="ECO:0000256" key="3">
    <source>
        <dbReference type="ARBA" id="ARBA00022723"/>
    </source>
</evidence>
<protein>
    <submittedName>
        <fullName evidence="13">Uncharacterized protein</fullName>
    </submittedName>
</protein>
<dbReference type="SUPFAM" id="SSF57889">
    <property type="entry name" value="Cysteine-rich domain"/>
    <property type="match status" value="1"/>
</dbReference>
<feature type="coiled-coil region" evidence="8">
    <location>
        <begin position="662"/>
        <end position="703"/>
    </location>
</feature>
<feature type="domain" description="N-terminal Ras-GEF" evidence="11">
    <location>
        <begin position="40"/>
        <end position="164"/>
    </location>
</feature>
<dbReference type="GO" id="GO:0008270">
    <property type="term" value="F:zinc ion binding"/>
    <property type="evidence" value="ECO:0007669"/>
    <property type="project" value="UniProtKB-KW"/>
</dbReference>
<dbReference type="Pfam" id="PF00130">
    <property type="entry name" value="C1_1"/>
    <property type="match status" value="1"/>
</dbReference>
<gene>
    <name evidence="13" type="ORF">PMEA_00014575</name>
</gene>
<reference evidence="13 14" key="1">
    <citation type="submission" date="2022-05" db="EMBL/GenBank/DDBJ databases">
        <authorList>
            <consortium name="Genoscope - CEA"/>
            <person name="William W."/>
        </authorList>
    </citation>
    <scope>NUCLEOTIDE SEQUENCE [LARGE SCALE GENOMIC DNA]</scope>
</reference>
<keyword evidence="14" id="KW-1185">Reference proteome</keyword>
<dbReference type="PROSITE" id="PS50222">
    <property type="entry name" value="EF_HAND_2"/>
    <property type="match status" value="2"/>
</dbReference>
<evidence type="ECO:0000256" key="2">
    <source>
        <dbReference type="ARBA" id="ARBA00022658"/>
    </source>
</evidence>
<evidence type="ECO:0000259" key="9">
    <source>
        <dbReference type="PROSITE" id="PS50009"/>
    </source>
</evidence>
<evidence type="ECO:0000256" key="8">
    <source>
        <dbReference type="SAM" id="Coils"/>
    </source>
</evidence>
<dbReference type="Pfam" id="PF00617">
    <property type="entry name" value="RasGEF"/>
    <property type="match status" value="1"/>
</dbReference>
<dbReference type="Gene3D" id="1.10.840.10">
    <property type="entry name" value="Ras guanine-nucleotide exchange factors catalytic domain"/>
    <property type="match status" value="1"/>
</dbReference>
<dbReference type="PANTHER" id="PTHR23113:SF252">
    <property type="entry name" value="RAS GUANYL-RELEASING PROTEIN 3"/>
    <property type="match status" value="1"/>
</dbReference>
<dbReference type="InterPro" id="IPR046349">
    <property type="entry name" value="C1-like_sf"/>
</dbReference>
<name>A0AAU9X0L5_9CNID</name>
<feature type="domain" description="Phorbol-ester/DAG-type" evidence="10">
    <location>
        <begin position="552"/>
        <end position="602"/>
    </location>
</feature>
<dbReference type="GO" id="GO:0005085">
    <property type="term" value="F:guanyl-nucleotide exchange factor activity"/>
    <property type="evidence" value="ECO:0007669"/>
    <property type="project" value="UniProtKB-KW"/>
</dbReference>
<feature type="domain" description="Ras-GEF" evidence="9">
    <location>
        <begin position="188"/>
        <end position="438"/>
    </location>
</feature>
<dbReference type="InterPro" id="IPR000651">
    <property type="entry name" value="Ras-like_Gua-exchang_fac_N"/>
</dbReference>
<keyword evidence="4" id="KW-0863">Zinc-finger</keyword>
<dbReference type="PROSITE" id="PS50009">
    <property type="entry name" value="RASGEF_CAT"/>
    <property type="match status" value="1"/>
</dbReference>
<dbReference type="SMART" id="SM00147">
    <property type="entry name" value="RasGEF"/>
    <property type="match status" value="1"/>
</dbReference>
<dbReference type="PROSITE" id="PS00479">
    <property type="entry name" value="ZF_DAG_PE_1"/>
    <property type="match status" value="1"/>
</dbReference>
<keyword evidence="5" id="KW-0862">Zinc</keyword>
<dbReference type="PROSITE" id="PS00018">
    <property type="entry name" value="EF_HAND_1"/>
    <property type="match status" value="2"/>
</dbReference>
<accession>A0AAU9X0L5</accession>
<dbReference type="SMART" id="SM00054">
    <property type="entry name" value="EFh"/>
    <property type="match status" value="2"/>
</dbReference>
<evidence type="ECO:0000256" key="4">
    <source>
        <dbReference type="ARBA" id="ARBA00022771"/>
    </source>
</evidence>
<dbReference type="SUPFAM" id="SSF47473">
    <property type="entry name" value="EF-hand"/>
    <property type="match status" value="1"/>
</dbReference>
<organism evidence="13 14">
    <name type="scientific">Pocillopora meandrina</name>
    <dbReference type="NCBI Taxonomy" id="46732"/>
    <lineage>
        <taxon>Eukaryota</taxon>
        <taxon>Metazoa</taxon>
        <taxon>Cnidaria</taxon>
        <taxon>Anthozoa</taxon>
        <taxon>Hexacorallia</taxon>
        <taxon>Scleractinia</taxon>
        <taxon>Astrocoeniina</taxon>
        <taxon>Pocilloporidae</taxon>
        <taxon>Pocillopora</taxon>
    </lineage>
</organism>
<dbReference type="InterPro" id="IPR023578">
    <property type="entry name" value="Ras_GEF_dom_sf"/>
</dbReference>
<dbReference type="InterPro" id="IPR002219">
    <property type="entry name" value="PKC_DAG/PE"/>
</dbReference>
<dbReference type="CDD" id="cd20808">
    <property type="entry name" value="C1_RASGRP"/>
    <property type="match status" value="1"/>
</dbReference>
<dbReference type="InterPro" id="IPR036964">
    <property type="entry name" value="RASGEF_cat_dom_sf"/>
</dbReference>
<evidence type="ECO:0000256" key="6">
    <source>
        <dbReference type="ARBA" id="ARBA00022837"/>
    </source>
</evidence>
<dbReference type="Pfam" id="PF00618">
    <property type="entry name" value="RasGEF_N"/>
    <property type="match status" value="1"/>
</dbReference>
<comment type="similarity">
    <text evidence="1">Belongs to the RASGRP family.</text>
</comment>
<comment type="caution">
    <text evidence="13">The sequence shown here is derived from an EMBL/GenBank/DDBJ whole genome shotgun (WGS) entry which is preliminary data.</text>
</comment>
<dbReference type="InterPro" id="IPR008937">
    <property type="entry name" value="Ras-like_GEF"/>
</dbReference>
<dbReference type="PANTHER" id="PTHR23113">
    <property type="entry name" value="GUANINE NUCLEOTIDE EXCHANGE FACTOR"/>
    <property type="match status" value="1"/>
</dbReference>
<keyword evidence="3" id="KW-0479">Metal-binding</keyword>
<feature type="domain" description="EF-hand" evidence="12">
    <location>
        <begin position="481"/>
        <end position="516"/>
    </location>
</feature>
<dbReference type="GO" id="GO:0005509">
    <property type="term" value="F:calcium ion binding"/>
    <property type="evidence" value="ECO:0007669"/>
    <property type="project" value="InterPro"/>
</dbReference>
<dbReference type="CDD" id="cd00051">
    <property type="entry name" value="EFh"/>
    <property type="match status" value="1"/>
</dbReference>
<dbReference type="Gene3D" id="1.20.870.10">
    <property type="entry name" value="Son of sevenless (SoS) protein Chain: S domain 1"/>
    <property type="match status" value="1"/>
</dbReference>
<evidence type="ECO:0000256" key="1">
    <source>
        <dbReference type="ARBA" id="ARBA00009566"/>
    </source>
</evidence>
<dbReference type="SMART" id="SM00109">
    <property type="entry name" value="C1"/>
    <property type="match status" value="1"/>
</dbReference>
<feature type="domain" description="EF-hand" evidence="12">
    <location>
        <begin position="519"/>
        <end position="545"/>
    </location>
</feature>
<evidence type="ECO:0000313" key="13">
    <source>
        <dbReference type="EMBL" id="CAH3132225.1"/>
    </source>
</evidence>
<dbReference type="SMART" id="SM00229">
    <property type="entry name" value="RasGEFN"/>
    <property type="match status" value="1"/>
</dbReference>
<dbReference type="PROSITE" id="PS50081">
    <property type="entry name" value="ZF_DAG_PE_2"/>
    <property type="match status" value="1"/>
</dbReference>
<keyword evidence="6" id="KW-0106">Calcium</keyword>
<evidence type="ECO:0000259" key="11">
    <source>
        <dbReference type="PROSITE" id="PS50212"/>
    </source>
</evidence>
<evidence type="ECO:0000256" key="5">
    <source>
        <dbReference type="ARBA" id="ARBA00022833"/>
    </source>
</evidence>
<evidence type="ECO:0000259" key="12">
    <source>
        <dbReference type="PROSITE" id="PS50222"/>
    </source>
</evidence>
<dbReference type="CDD" id="cd06224">
    <property type="entry name" value="REM"/>
    <property type="match status" value="1"/>
</dbReference>
<keyword evidence="2 7" id="KW-0344">Guanine-nucleotide releasing factor</keyword>
<sequence length="723" mass="82794">MNFVNLQLFLVSQRDRMESTNDEESSDLISCDELDNSQLDRLSVQVSSLEKLVDYCAEEFSGDVPEPFLSNAVFMTHKWFISSEDLLRKFMQRYSDHSLVNSEHIRKFKRSICSAVGFWISNYCSDFKKDEELTLLVKEFMEEVECEEEKKIIHLSNICAEELRNRTLSAEHPPLDQRKNSLAFKDLSAHTIAEQLTYLEYRMLRRIPFSEWKTYVCTGKLMNTTYLERYVALFNGVSRWVQAMVLNCVTPQERAICMEKFQQTARHLKELQNFNGLMAVAGGLTNTALSRLRQTQELLSQDCKEYLKLLMELLSSDGNYASYRKTLNTSTGFHIPIFGSFLFHVIDFTQLAYKMPAGIQLKDLIALQVVLPDSVDGHLLNLQKMVRLSHIMSHVLLVQNTAPSVQPNSELIKMLRVSLQPRVTEEELYELSLAREPKNHTHSSCGSLGSVESNTEQGVMFADWAAGLLNTTPDPQTTERHVSSMVEAVFKIYDTNKDGSISVEEFDAIATNFPFIDSFGVLDINSDGVISRDEMKNYFMKANCHELSKGFSHNFQETTYFTPTFCDHCAGMLWGVIKQGYRCKVCHINCHKNCKGEIVRGCRQKPSSQLNGIDGKSLHKSETLRITKWKNKMKLQKHLSEDSLKSVNGECVNVPVDQYKKLLNAQQENEALVAENDRLQKDLETTTHKLNLLQNHLNSLRQNTVTFILDQMDALQMQKDTEV</sequence>
<dbReference type="Proteomes" id="UP001159428">
    <property type="component" value="Unassembled WGS sequence"/>
</dbReference>
<evidence type="ECO:0000256" key="7">
    <source>
        <dbReference type="PROSITE-ProRule" id="PRU00168"/>
    </source>
</evidence>
<dbReference type="GO" id="GO:0007265">
    <property type="term" value="P:Ras protein signal transduction"/>
    <property type="evidence" value="ECO:0007669"/>
    <property type="project" value="TreeGrafter"/>
</dbReference>
<keyword evidence="8" id="KW-0175">Coiled coil</keyword>
<dbReference type="SUPFAM" id="SSF48366">
    <property type="entry name" value="Ras GEF"/>
    <property type="match status" value="1"/>
</dbReference>
<evidence type="ECO:0000259" key="10">
    <source>
        <dbReference type="PROSITE" id="PS50081"/>
    </source>
</evidence>
<dbReference type="InterPro" id="IPR020454">
    <property type="entry name" value="DAG/PE-bd"/>
</dbReference>
<dbReference type="EMBL" id="CALNXJ010000026">
    <property type="protein sequence ID" value="CAH3132225.1"/>
    <property type="molecule type" value="Genomic_DNA"/>
</dbReference>
<evidence type="ECO:0000313" key="14">
    <source>
        <dbReference type="Proteomes" id="UP001159428"/>
    </source>
</evidence>
<dbReference type="InterPro" id="IPR018247">
    <property type="entry name" value="EF_Hand_1_Ca_BS"/>
</dbReference>
<dbReference type="Pfam" id="PF13499">
    <property type="entry name" value="EF-hand_7"/>
    <property type="match status" value="1"/>
</dbReference>
<dbReference type="InterPro" id="IPR002048">
    <property type="entry name" value="EF_hand_dom"/>
</dbReference>
<dbReference type="AlphaFoldDB" id="A0AAU9X0L5"/>
<dbReference type="PRINTS" id="PR00008">
    <property type="entry name" value="DAGPEDOMAIN"/>
</dbReference>
<dbReference type="GO" id="GO:0005886">
    <property type="term" value="C:plasma membrane"/>
    <property type="evidence" value="ECO:0007669"/>
    <property type="project" value="TreeGrafter"/>
</dbReference>
<dbReference type="InterPro" id="IPR001895">
    <property type="entry name" value="RASGEF_cat_dom"/>
</dbReference>
<proteinExistence type="inferred from homology"/>
<dbReference type="PROSITE" id="PS50212">
    <property type="entry name" value="RASGEF_NTER"/>
    <property type="match status" value="1"/>
</dbReference>
<dbReference type="Gene3D" id="1.10.238.10">
    <property type="entry name" value="EF-hand"/>
    <property type="match status" value="1"/>
</dbReference>
<dbReference type="Gene3D" id="3.30.60.20">
    <property type="match status" value="1"/>
</dbReference>
<dbReference type="CDD" id="cd00155">
    <property type="entry name" value="RasGEF"/>
    <property type="match status" value="1"/>
</dbReference>